<dbReference type="OrthoDB" id="9807958at2"/>
<comment type="caution">
    <text evidence="10">The sequence shown here is derived from an EMBL/GenBank/DDBJ whole genome shotgun (WGS) entry which is preliminary data.</text>
</comment>
<evidence type="ECO:0000256" key="2">
    <source>
        <dbReference type="ARBA" id="ARBA00022448"/>
    </source>
</evidence>
<proteinExistence type="inferred from homology"/>
<comment type="similarity">
    <text evidence="9">Belongs to the SecE/SEC61-gamma family.</text>
</comment>
<dbReference type="InterPro" id="IPR005807">
    <property type="entry name" value="SecE_bac"/>
</dbReference>
<dbReference type="RefSeq" id="WP_009446337.1">
    <property type="nucleotide sequence ID" value="NZ_KQ959840.1"/>
</dbReference>
<dbReference type="PANTHER" id="PTHR33910:SF1">
    <property type="entry name" value="PROTEIN TRANSLOCASE SUBUNIT SECE"/>
    <property type="match status" value="1"/>
</dbReference>
<dbReference type="AlphaFoldDB" id="A0A133ZJB5"/>
<dbReference type="EMBL" id="LSDA01000111">
    <property type="protein sequence ID" value="KXB55543.1"/>
    <property type="molecule type" value="Genomic_DNA"/>
</dbReference>
<sequence>MAEGKSGKISDFLKGIKTEFKKIVWPTKDDIVRETIAVISSSIAIGIIISILDFIFKLLLNFVIK</sequence>
<gene>
    <name evidence="9" type="primary">secE</name>
    <name evidence="10" type="ORF">HMPREF1866_02083</name>
</gene>
<dbReference type="GO" id="GO:0005886">
    <property type="term" value="C:plasma membrane"/>
    <property type="evidence" value="ECO:0007669"/>
    <property type="project" value="UniProtKB-SubCell"/>
</dbReference>
<feature type="transmembrane region" description="Helical" evidence="9">
    <location>
        <begin position="36"/>
        <end position="60"/>
    </location>
</feature>
<dbReference type="NCBIfam" id="TIGR00964">
    <property type="entry name" value="secE_bact"/>
    <property type="match status" value="1"/>
</dbReference>
<keyword evidence="5 9" id="KW-0653">Protein transport</keyword>
<protein>
    <recommendedName>
        <fullName evidence="9">Protein translocase subunit SecE</fullName>
    </recommendedName>
</protein>
<dbReference type="GO" id="GO:0009306">
    <property type="term" value="P:protein secretion"/>
    <property type="evidence" value="ECO:0007669"/>
    <property type="project" value="UniProtKB-UniRule"/>
</dbReference>
<evidence type="ECO:0000313" key="11">
    <source>
        <dbReference type="Proteomes" id="UP000070394"/>
    </source>
</evidence>
<dbReference type="PANTHER" id="PTHR33910">
    <property type="entry name" value="PROTEIN TRANSLOCASE SUBUNIT SECE"/>
    <property type="match status" value="1"/>
</dbReference>
<dbReference type="GO" id="GO:0008320">
    <property type="term" value="F:protein transmembrane transporter activity"/>
    <property type="evidence" value="ECO:0007669"/>
    <property type="project" value="UniProtKB-UniRule"/>
</dbReference>
<evidence type="ECO:0000256" key="1">
    <source>
        <dbReference type="ARBA" id="ARBA00004370"/>
    </source>
</evidence>
<dbReference type="Pfam" id="PF00584">
    <property type="entry name" value="SecE"/>
    <property type="match status" value="1"/>
</dbReference>
<keyword evidence="3 9" id="KW-1003">Cell membrane</keyword>
<keyword evidence="8 9" id="KW-0472">Membrane</keyword>
<keyword evidence="7 9" id="KW-0811">Translocation</keyword>
<evidence type="ECO:0000256" key="8">
    <source>
        <dbReference type="ARBA" id="ARBA00023136"/>
    </source>
</evidence>
<evidence type="ECO:0000256" key="6">
    <source>
        <dbReference type="ARBA" id="ARBA00022989"/>
    </source>
</evidence>
<comment type="subunit">
    <text evidence="9">Component of the Sec protein translocase complex. Heterotrimer consisting of SecY, SecE and SecG subunits. The heterotrimers can form oligomers, although 1 heterotrimer is thought to be able to translocate proteins. Interacts with the ribosome. Interacts with SecDF, and other proteins may be involved. Interacts with SecA.</text>
</comment>
<dbReference type="PATRIC" id="fig|467210.3.peg.2061"/>
<dbReference type="InterPro" id="IPR001901">
    <property type="entry name" value="Translocase_SecE/Sec61-g"/>
</dbReference>
<dbReference type="GO" id="GO:0043952">
    <property type="term" value="P:protein transport by the Sec complex"/>
    <property type="evidence" value="ECO:0007669"/>
    <property type="project" value="UniProtKB-UniRule"/>
</dbReference>
<evidence type="ECO:0000256" key="4">
    <source>
        <dbReference type="ARBA" id="ARBA00022692"/>
    </source>
</evidence>
<keyword evidence="11" id="KW-1185">Reference proteome</keyword>
<keyword evidence="4 9" id="KW-0812">Transmembrane</keyword>
<dbReference type="GO" id="GO:0065002">
    <property type="term" value="P:intracellular protein transmembrane transport"/>
    <property type="evidence" value="ECO:0007669"/>
    <property type="project" value="UniProtKB-UniRule"/>
</dbReference>
<dbReference type="Proteomes" id="UP000070394">
    <property type="component" value="Unassembled WGS sequence"/>
</dbReference>
<evidence type="ECO:0000256" key="7">
    <source>
        <dbReference type="ARBA" id="ARBA00023010"/>
    </source>
</evidence>
<reference evidence="11" key="1">
    <citation type="submission" date="2016-01" db="EMBL/GenBank/DDBJ databases">
        <authorList>
            <person name="Mitreva M."/>
            <person name="Pepin K.H."/>
            <person name="Mihindukulasuriya K.A."/>
            <person name="Fulton R."/>
            <person name="Fronick C."/>
            <person name="O'Laughlin M."/>
            <person name="Miner T."/>
            <person name="Herter B."/>
            <person name="Rosa B.A."/>
            <person name="Cordes M."/>
            <person name="Tomlinson C."/>
            <person name="Wollam A."/>
            <person name="Palsikar V.B."/>
            <person name="Mardis E.R."/>
            <person name="Wilson R.K."/>
        </authorList>
    </citation>
    <scope>NUCLEOTIDE SEQUENCE [LARGE SCALE GENOMIC DNA]</scope>
    <source>
        <strain evidence="11">DNF00896</strain>
    </source>
</reference>
<dbReference type="STRING" id="467210.HMPREF1866_02083"/>
<evidence type="ECO:0000313" key="10">
    <source>
        <dbReference type="EMBL" id="KXB55543.1"/>
    </source>
</evidence>
<evidence type="ECO:0000256" key="3">
    <source>
        <dbReference type="ARBA" id="ARBA00022475"/>
    </source>
</evidence>
<dbReference type="InterPro" id="IPR038379">
    <property type="entry name" value="SecE_sf"/>
</dbReference>
<dbReference type="Gene3D" id="1.20.5.1030">
    <property type="entry name" value="Preprotein translocase secy subunit"/>
    <property type="match status" value="1"/>
</dbReference>
<dbReference type="GO" id="GO:0006605">
    <property type="term" value="P:protein targeting"/>
    <property type="evidence" value="ECO:0007669"/>
    <property type="project" value="UniProtKB-UniRule"/>
</dbReference>
<comment type="function">
    <text evidence="9">Essential subunit of the Sec protein translocation channel SecYEG. Clamps together the 2 halves of SecY. May contact the channel plug during translocation.</text>
</comment>
<evidence type="ECO:0000256" key="5">
    <source>
        <dbReference type="ARBA" id="ARBA00022927"/>
    </source>
</evidence>
<dbReference type="HAMAP" id="MF_00422">
    <property type="entry name" value="SecE"/>
    <property type="match status" value="1"/>
</dbReference>
<evidence type="ECO:0000256" key="9">
    <source>
        <dbReference type="HAMAP-Rule" id="MF_00422"/>
    </source>
</evidence>
<keyword evidence="2 9" id="KW-0813">Transport</keyword>
<comment type="subcellular location">
    <subcellularLocation>
        <location evidence="9">Cell membrane</location>
        <topology evidence="9">Single-pass membrane protein</topology>
    </subcellularLocation>
    <subcellularLocation>
        <location evidence="1">Membrane</location>
    </subcellularLocation>
</comment>
<organism evidence="10 11">
    <name type="scientific">Lachnoanaerobaculum saburreum</name>
    <dbReference type="NCBI Taxonomy" id="467210"/>
    <lineage>
        <taxon>Bacteria</taxon>
        <taxon>Bacillati</taxon>
        <taxon>Bacillota</taxon>
        <taxon>Clostridia</taxon>
        <taxon>Lachnospirales</taxon>
        <taxon>Lachnospiraceae</taxon>
        <taxon>Lachnoanaerobaculum</taxon>
    </lineage>
</organism>
<name>A0A133ZJB5_9FIRM</name>
<keyword evidence="6 9" id="KW-1133">Transmembrane helix</keyword>
<accession>A0A133ZJB5</accession>